<organism evidence="1 2">
    <name type="scientific">Trichinella nativa</name>
    <dbReference type="NCBI Taxonomy" id="6335"/>
    <lineage>
        <taxon>Eukaryota</taxon>
        <taxon>Metazoa</taxon>
        <taxon>Ecdysozoa</taxon>
        <taxon>Nematoda</taxon>
        <taxon>Enoplea</taxon>
        <taxon>Dorylaimia</taxon>
        <taxon>Trichinellida</taxon>
        <taxon>Trichinellidae</taxon>
        <taxon>Trichinella</taxon>
    </lineage>
</organism>
<comment type="caution">
    <text evidence="1">The sequence shown here is derived from an EMBL/GenBank/DDBJ whole genome shotgun (WGS) entry which is preliminary data.</text>
</comment>
<keyword evidence="2" id="KW-1185">Reference proteome</keyword>
<name>A0A0V1KIS7_9BILA</name>
<dbReference type="AlphaFoldDB" id="A0A0V1KIS7"/>
<protein>
    <submittedName>
        <fullName evidence="1">Uncharacterized protein</fullName>
    </submittedName>
</protein>
<evidence type="ECO:0000313" key="2">
    <source>
        <dbReference type="Proteomes" id="UP000054721"/>
    </source>
</evidence>
<sequence length="45" mass="5213">MSKQPITQRVASPKIGKWERNGTLYQLSTKINSYYVTNCLQSIEH</sequence>
<evidence type="ECO:0000313" key="1">
    <source>
        <dbReference type="EMBL" id="KRZ47089.1"/>
    </source>
</evidence>
<dbReference type="Proteomes" id="UP000054721">
    <property type="component" value="Unassembled WGS sequence"/>
</dbReference>
<reference evidence="1 2" key="1">
    <citation type="submission" date="2015-05" db="EMBL/GenBank/DDBJ databases">
        <title>Evolution of Trichinella species and genotypes.</title>
        <authorList>
            <person name="Korhonen P.K."/>
            <person name="Edoardo P."/>
            <person name="Giuseppe L.R."/>
            <person name="Gasser R.B."/>
        </authorList>
    </citation>
    <scope>NUCLEOTIDE SEQUENCE [LARGE SCALE GENOMIC DNA]</scope>
    <source>
        <strain evidence="1">ISS10</strain>
    </source>
</reference>
<dbReference type="EMBL" id="JYDW01001423">
    <property type="protein sequence ID" value="KRZ47089.1"/>
    <property type="molecule type" value="Genomic_DNA"/>
</dbReference>
<proteinExistence type="predicted"/>
<gene>
    <name evidence="1" type="ORF">T02_7304</name>
</gene>
<accession>A0A0V1KIS7</accession>